<dbReference type="STRING" id="1798661.A3D65_04740"/>
<comment type="caution">
    <text evidence="3">The sequence shown here is derived from an EMBL/GenBank/DDBJ whole genome shotgun (WGS) entry which is preliminary data.</text>
</comment>
<organism evidence="3 4">
    <name type="scientific">Candidatus Lloydbacteria bacterium RIFCSPHIGHO2_02_FULL_50_13</name>
    <dbReference type="NCBI Taxonomy" id="1798661"/>
    <lineage>
        <taxon>Bacteria</taxon>
        <taxon>Candidatus Lloydiibacteriota</taxon>
    </lineage>
</organism>
<dbReference type="Proteomes" id="UP000177996">
    <property type="component" value="Unassembled WGS sequence"/>
</dbReference>
<evidence type="ECO:0000256" key="2">
    <source>
        <dbReference type="SAM" id="Phobius"/>
    </source>
</evidence>
<keyword evidence="2" id="KW-0472">Membrane</keyword>
<sequence length="133" mass="14537">MNISEHITQMTNGTHKWTCLLEILGVVLLITFLGWAIYSYVGKPVPVGERGENEAAMPPQITKEELIKQMSERDPNAPVPTDADRERLFKEMSQQAPTAGKSGVPVESDAPVAPSPTPAERAKLLEIMGQQAL</sequence>
<keyword evidence="2" id="KW-0812">Transmembrane</keyword>
<protein>
    <submittedName>
        <fullName evidence="3">Uncharacterized protein</fullName>
    </submittedName>
</protein>
<proteinExistence type="predicted"/>
<reference evidence="3 4" key="1">
    <citation type="journal article" date="2016" name="Nat. Commun.">
        <title>Thousands of microbial genomes shed light on interconnected biogeochemical processes in an aquifer system.</title>
        <authorList>
            <person name="Anantharaman K."/>
            <person name="Brown C.T."/>
            <person name="Hug L.A."/>
            <person name="Sharon I."/>
            <person name="Castelle C.J."/>
            <person name="Probst A.J."/>
            <person name="Thomas B.C."/>
            <person name="Singh A."/>
            <person name="Wilkins M.J."/>
            <person name="Karaoz U."/>
            <person name="Brodie E.L."/>
            <person name="Williams K.H."/>
            <person name="Hubbard S.S."/>
            <person name="Banfield J.F."/>
        </authorList>
    </citation>
    <scope>NUCLEOTIDE SEQUENCE [LARGE SCALE GENOMIC DNA]</scope>
</reference>
<name>A0A1G2DA30_9BACT</name>
<accession>A0A1G2DA30</accession>
<feature type="region of interest" description="Disordered" evidence="1">
    <location>
        <begin position="69"/>
        <end position="120"/>
    </location>
</feature>
<dbReference type="AlphaFoldDB" id="A0A1G2DA30"/>
<evidence type="ECO:0000313" key="4">
    <source>
        <dbReference type="Proteomes" id="UP000177996"/>
    </source>
</evidence>
<feature type="transmembrane region" description="Helical" evidence="2">
    <location>
        <begin position="20"/>
        <end position="41"/>
    </location>
</feature>
<dbReference type="EMBL" id="MHLL01000009">
    <property type="protein sequence ID" value="OGZ10484.1"/>
    <property type="molecule type" value="Genomic_DNA"/>
</dbReference>
<keyword evidence="2" id="KW-1133">Transmembrane helix</keyword>
<gene>
    <name evidence="3" type="ORF">A3D65_04740</name>
</gene>
<evidence type="ECO:0000256" key="1">
    <source>
        <dbReference type="SAM" id="MobiDB-lite"/>
    </source>
</evidence>
<evidence type="ECO:0000313" key="3">
    <source>
        <dbReference type="EMBL" id="OGZ10484.1"/>
    </source>
</evidence>